<dbReference type="InterPro" id="IPR032675">
    <property type="entry name" value="LRR_dom_sf"/>
</dbReference>
<dbReference type="EMBL" id="PNBA02000019">
    <property type="protein sequence ID" value="KAG6391794.1"/>
    <property type="molecule type" value="Genomic_DNA"/>
</dbReference>
<sequence>MPNLCHLRLCEPRMGHMGLEAILDDCPHLKSLDLRLCYALEKAYYSGIDSGSEQRKDLWLHTDSISFMDWIMQRKDSYDSDFEYIGDGYVPCDGYLLKLKTVEDIWEI</sequence>
<comment type="caution">
    <text evidence="1">The sequence shown here is derived from an EMBL/GenBank/DDBJ whole genome shotgun (WGS) entry which is preliminary data.</text>
</comment>
<gene>
    <name evidence="1" type="ORF">SASPL_149554</name>
</gene>
<proteinExistence type="predicted"/>
<name>A0A8X8WCS6_SALSN</name>
<reference evidence="1" key="2">
    <citation type="submission" date="2020-08" db="EMBL/GenBank/DDBJ databases">
        <title>Plant Genome Project.</title>
        <authorList>
            <person name="Zhang R.-G."/>
        </authorList>
    </citation>
    <scope>NUCLEOTIDE SEQUENCE</scope>
    <source>
        <strain evidence="1">Huo1</strain>
        <tissue evidence="1">Leaf</tissue>
    </source>
</reference>
<dbReference type="SUPFAM" id="SSF52047">
    <property type="entry name" value="RNI-like"/>
    <property type="match status" value="1"/>
</dbReference>
<dbReference type="AlphaFoldDB" id="A0A8X8WCS6"/>
<dbReference type="Gene3D" id="3.80.10.10">
    <property type="entry name" value="Ribonuclease Inhibitor"/>
    <property type="match status" value="1"/>
</dbReference>
<reference evidence="1" key="1">
    <citation type="submission" date="2018-01" db="EMBL/GenBank/DDBJ databases">
        <authorList>
            <person name="Mao J.F."/>
        </authorList>
    </citation>
    <scope>NUCLEOTIDE SEQUENCE</scope>
    <source>
        <strain evidence="1">Huo1</strain>
        <tissue evidence="1">Leaf</tissue>
    </source>
</reference>
<evidence type="ECO:0000313" key="1">
    <source>
        <dbReference type="EMBL" id="KAG6391794.1"/>
    </source>
</evidence>
<evidence type="ECO:0000313" key="2">
    <source>
        <dbReference type="Proteomes" id="UP000298416"/>
    </source>
</evidence>
<accession>A0A8X8WCS6</accession>
<dbReference type="Proteomes" id="UP000298416">
    <property type="component" value="Unassembled WGS sequence"/>
</dbReference>
<organism evidence="1">
    <name type="scientific">Salvia splendens</name>
    <name type="common">Scarlet sage</name>
    <dbReference type="NCBI Taxonomy" id="180675"/>
    <lineage>
        <taxon>Eukaryota</taxon>
        <taxon>Viridiplantae</taxon>
        <taxon>Streptophyta</taxon>
        <taxon>Embryophyta</taxon>
        <taxon>Tracheophyta</taxon>
        <taxon>Spermatophyta</taxon>
        <taxon>Magnoliopsida</taxon>
        <taxon>eudicotyledons</taxon>
        <taxon>Gunneridae</taxon>
        <taxon>Pentapetalae</taxon>
        <taxon>asterids</taxon>
        <taxon>lamiids</taxon>
        <taxon>Lamiales</taxon>
        <taxon>Lamiaceae</taxon>
        <taxon>Nepetoideae</taxon>
        <taxon>Mentheae</taxon>
        <taxon>Salviinae</taxon>
        <taxon>Salvia</taxon>
        <taxon>Salvia subgen. Calosphace</taxon>
        <taxon>core Calosphace</taxon>
    </lineage>
</organism>
<protein>
    <recommendedName>
        <fullName evidence="3">F-box and leucine-rich repeat protein 2/20</fullName>
    </recommendedName>
</protein>
<keyword evidence="2" id="KW-1185">Reference proteome</keyword>
<evidence type="ECO:0008006" key="3">
    <source>
        <dbReference type="Google" id="ProtNLM"/>
    </source>
</evidence>